<organism evidence="2 3">
    <name type="scientific">Amborella trichopoda</name>
    <dbReference type="NCBI Taxonomy" id="13333"/>
    <lineage>
        <taxon>Eukaryota</taxon>
        <taxon>Viridiplantae</taxon>
        <taxon>Streptophyta</taxon>
        <taxon>Embryophyta</taxon>
        <taxon>Tracheophyta</taxon>
        <taxon>Spermatophyta</taxon>
        <taxon>Magnoliopsida</taxon>
        <taxon>Amborellales</taxon>
        <taxon>Amborellaceae</taxon>
        <taxon>Amborella</taxon>
    </lineage>
</organism>
<sequence>MGLSGRNPITERSSTGLSWARYRASTNPESTESIKYDSEQEDKPLAGGERGSTEEGRVESRGATNRVRKGGRITTQGDVKREITRGWRYQGKSEVEAGIGGEG</sequence>
<name>W1NV93_AMBTC</name>
<gene>
    <name evidence="2" type="ORF">AMTR_s00088p00085370</name>
</gene>
<evidence type="ECO:0000313" key="3">
    <source>
        <dbReference type="Proteomes" id="UP000017836"/>
    </source>
</evidence>
<dbReference type="EMBL" id="KI394998">
    <property type="protein sequence ID" value="ERM99537.1"/>
    <property type="molecule type" value="Genomic_DNA"/>
</dbReference>
<reference evidence="3" key="1">
    <citation type="journal article" date="2013" name="Science">
        <title>The Amborella genome and the evolution of flowering plants.</title>
        <authorList>
            <consortium name="Amborella Genome Project"/>
        </authorList>
    </citation>
    <scope>NUCLEOTIDE SEQUENCE [LARGE SCALE GENOMIC DNA]</scope>
</reference>
<feature type="compositionally biased region" description="Basic and acidic residues" evidence="1">
    <location>
        <begin position="51"/>
        <end position="60"/>
    </location>
</feature>
<evidence type="ECO:0000313" key="2">
    <source>
        <dbReference type="EMBL" id="ERM99537.1"/>
    </source>
</evidence>
<dbReference type="Gramene" id="ERM99537">
    <property type="protein sequence ID" value="ERM99537"/>
    <property type="gene ID" value="AMTR_s00088p00085370"/>
</dbReference>
<protein>
    <submittedName>
        <fullName evidence="2">Uncharacterized protein</fullName>
    </submittedName>
</protein>
<dbReference type="Proteomes" id="UP000017836">
    <property type="component" value="Unassembled WGS sequence"/>
</dbReference>
<evidence type="ECO:0000256" key="1">
    <source>
        <dbReference type="SAM" id="MobiDB-lite"/>
    </source>
</evidence>
<accession>W1NV93</accession>
<dbReference type="AlphaFoldDB" id="W1NV93"/>
<feature type="compositionally biased region" description="Basic and acidic residues" evidence="1">
    <location>
        <begin position="32"/>
        <end position="44"/>
    </location>
</feature>
<dbReference type="HOGENOM" id="CLU_2267412_0_0_1"/>
<keyword evidence="3" id="KW-1185">Reference proteome</keyword>
<proteinExistence type="predicted"/>
<feature type="region of interest" description="Disordered" evidence="1">
    <location>
        <begin position="1"/>
        <end position="78"/>
    </location>
</feature>